<evidence type="ECO:0000313" key="2">
    <source>
        <dbReference type="EMBL" id="KAK7747884.1"/>
    </source>
</evidence>
<feature type="region of interest" description="Disordered" evidence="1">
    <location>
        <begin position="297"/>
        <end position="362"/>
    </location>
</feature>
<gene>
    <name evidence="2" type="ORF">SLS53_001136</name>
</gene>
<feature type="region of interest" description="Disordered" evidence="1">
    <location>
        <begin position="83"/>
        <end position="193"/>
    </location>
</feature>
<dbReference type="AlphaFoldDB" id="A0AAN9UPX8"/>
<protein>
    <submittedName>
        <fullName evidence="2">Uncharacterized protein</fullName>
    </submittedName>
</protein>
<keyword evidence="3" id="KW-1185">Reference proteome</keyword>
<sequence>MSRHWDMIKEGIQGFAQAHNEIQKALAKYERDEMAELILREFLDNTFPGALELLTQISPLIDQYPSRVGSVSAQDVVFIDESDARSVTMGPETSYRPEPATSSMGPPPRPTGPLTPNTPNKNRNGESPGTVGPSSIYDVPDSPPPSTDHGVLTLQQNAKRDLDVMDTDTNQAPESPRKRSKKANGKQCDTSASEETRTIHIWEVGGVEYIFKDERCGLGWYVIRCNLGTRHGVNPPWVFHTHPLENNTALNHFNDPFSICHDSSRNYTIESIIQEFAHRVTGDDLTEEVVNNANDRLKESLEQGPPKGSAKKQRKGKERANNTGSRFRATNTRAGTSDSDSSYRDEVRAKSSNQNPDARHPS</sequence>
<reference evidence="2 3" key="1">
    <citation type="journal article" date="2023" name="PLoS ONE">
        <title>Cytospora paraplurivora sp. nov. isolated from orchards with fruit tree decline syndrome in Ontario, Canada.</title>
        <authorList>
            <person name="Ilyukhin E."/>
            <person name="Nguyen H.D.T."/>
            <person name="Castle A.J."/>
            <person name="Ellouze W."/>
        </authorList>
    </citation>
    <scope>NUCLEOTIDE SEQUENCE [LARGE SCALE GENOMIC DNA]</scope>
    <source>
        <strain evidence="2 3">FDS-564</strain>
    </source>
</reference>
<accession>A0AAN9UPX8</accession>
<evidence type="ECO:0000256" key="1">
    <source>
        <dbReference type="SAM" id="MobiDB-lite"/>
    </source>
</evidence>
<organism evidence="2 3">
    <name type="scientific">Cytospora paraplurivora</name>
    <dbReference type="NCBI Taxonomy" id="2898453"/>
    <lineage>
        <taxon>Eukaryota</taxon>
        <taxon>Fungi</taxon>
        <taxon>Dikarya</taxon>
        <taxon>Ascomycota</taxon>
        <taxon>Pezizomycotina</taxon>
        <taxon>Sordariomycetes</taxon>
        <taxon>Sordariomycetidae</taxon>
        <taxon>Diaporthales</taxon>
        <taxon>Cytosporaceae</taxon>
        <taxon>Cytospora</taxon>
    </lineage>
</organism>
<dbReference type="Proteomes" id="UP001320245">
    <property type="component" value="Unassembled WGS sequence"/>
</dbReference>
<evidence type="ECO:0000313" key="3">
    <source>
        <dbReference type="Proteomes" id="UP001320245"/>
    </source>
</evidence>
<name>A0AAN9UPX8_9PEZI</name>
<dbReference type="EMBL" id="JAJSPL020000003">
    <property type="protein sequence ID" value="KAK7747884.1"/>
    <property type="molecule type" value="Genomic_DNA"/>
</dbReference>
<feature type="compositionally biased region" description="Polar residues" evidence="1">
    <location>
        <begin position="321"/>
        <end position="340"/>
    </location>
</feature>
<proteinExistence type="predicted"/>
<comment type="caution">
    <text evidence="2">The sequence shown here is derived from an EMBL/GenBank/DDBJ whole genome shotgun (WGS) entry which is preliminary data.</text>
</comment>